<dbReference type="RefSeq" id="WP_193523860.1">
    <property type="nucleotide sequence ID" value="NZ_JABASA010000020.1"/>
</dbReference>
<dbReference type="InterPro" id="IPR036291">
    <property type="entry name" value="NAD(P)-bd_dom_sf"/>
</dbReference>
<comment type="caution">
    <text evidence="3">The sequence shown here is derived from an EMBL/GenBank/DDBJ whole genome shotgun (WGS) entry which is preliminary data.</text>
</comment>
<evidence type="ECO:0000313" key="4">
    <source>
        <dbReference type="Proteomes" id="UP000532121"/>
    </source>
</evidence>
<dbReference type="Gene3D" id="3.40.50.720">
    <property type="entry name" value="NAD(P)-binding Rossmann-like Domain"/>
    <property type="match status" value="1"/>
</dbReference>
<dbReference type="PANTHER" id="PTHR42901">
    <property type="entry name" value="ALCOHOL DEHYDROGENASE"/>
    <property type="match status" value="1"/>
</dbReference>
<dbReference type="SUPFAM" id="SSF51735">
    <property type="entry name" value="NAD(P)-binding Rossmann-fold domains"/>
    <property type="match status" value="1"/>
</dbReference>
<organism evidence="3 4">
    <name type="scientific">Streptococcus ratti</name>
    <dbReference type="NCBI Taxonomy" id="1341"/>
    <lineage>
        <taxon>Bacteria</taxon>
        <taxon>Bacillati</taxon>
        <taxon>Bacillota</taxon>
        <taxon>Bacilli</taxon>
        <taxon>Lactobacillales</taxon>
        <taxon>Streptococcaceae</taxon>
        <taxon>Streptococcus</taxon>
    </lineage>
</organism>
<keyword evidence="2" id="KW-0560">Oxidoreductase</keyword>
<dbReference type="InterPro" id="IPR002347">
    <property type="entry name" value="SDR_fam"/>
</dbReference>
<dbReference type="EMBL" id="JABASA010000020">
    <property type="protein sequence ID" value="NMD49702.1"/>
    <property type="molecule type" value="Genomic_DNA"/>
</dbReference>
<proteinExistence type="inferred from homology"/>
<evidence type="ECO:0000256" key="2">
    <source>
        <dbReference type="ARBA" id="ARBA00023002"/>
    </source>
</evidence>
<evidence type="ECO:0000256" key="1">
    <source>
        <dbReference type="ARBA" id="ARBA00006484"/>
    </source>
</evidence>
<dbReference type="GO" id="GO:0016491">
    <property type="term" value="F:oxidoreductase activity"/>
    <property type="evidence" value="ECO:0007669"/>
    <property type="project" value="UniProtKB-KW"/>
</dbReference>
<dbReference type="PANTHER" id="PTHR42901:SF1">
    <property type="entry name" value="ALCOHOL DEHYDROGENASE"/>
    <property type="match status" value="1"/>
</dbReference>
<evidence type="ECO:0000313" key="3">
    <source>
        <dbReference type="EMBL" id="NMD49702.1"/>
    </source>
</evidence>
<comment type="similarity">
    <text evidence="1">Belongs to the short-chain dehydrogenases/reductases (SDR) family.</text>
</comment>
<dbReference type="PRINTS" id="PR00081">
    <property type="entry name" value="GDHRDH"/>
</dbReference>
<sequence length="254" mass="28055">MGKKYSLITGASSGIGKSTAELFASKGKNLILIARGTEALEEVREEIKTKYPNLDIVIRDYDLTDIAGLNDLYDSFNGYDIETWINNAGFGILELVKDHSIDRVLNMIRLNVEALTVLSIRYVQDYANVDGTQLINISSGAGYILAPMATAYAGTKFYVSAFTEGLDLELKATGAKMRAKVLAPASTKTNFANVATNRTDVTYGEDSQYFKKFNTSEDVAGFLYDLYQSDKFLGLVDHETFTLALEDGKFDNLY</sequence>
<gene>
    <name evidence="3" type="ORF">HHO37_08515</name>
</gene>
<reference evidence="3 4" key="1">
    <citation type="submission" date="2020-04" db="EMBL/GenBank/DDBJ databases">
        <title>MicrobeNet Type strains.</title>
        <authorList>
            <person name="Nicholson A.C."/>
        </authorList>
    </citation>
    <scope>NUCLEOTIDE SEQUENCE [LARGE SCALE GENOMIC DNA]</scope>
    <source>
        <strain evidence="3 4">DSM 22768</strain>
    </source>
</reference>
<dbReference type="Proteomes" id="UP000532121">
    <property type="component" value="Unassembled WGS sequence"/>
</dbReference>
<dbReference type="Pfam" id="PF00106">
    <property type="entry name" value="adh_short"/>
    <property type="match status" value="1"/>
</dbReference>
<accession>A0A7X9LF37</accession>
<dbReference type="AlphaFoldDB" id="A0A7X9LF37"/>
<name>A0A7X9LF37_STRRT</name>
<protein>
    <submittedName>
        <fullName evidence="3">SDR family NAD(P)-dependent oxidoreductase</fullName>
    </submittedName>
</protein>